<organism evidence="2 3">
    <name type="scientific">Burkholderia multivorans (strain ATCC 17616 / 249)</name>
    <dbReference type="NCBI Taxonomy" id="395019"/>
    <lineage>
        <taxon>Bacteria</taxon>
        <taxon>Pseudomonadati</taxon>
        <taxon>Pseudomonadota</taxon>
        <taxon>Betaproteobacteria</taxon>
        <taxon>Burkholderiales</taxon>
        <taxon>Burkholderiaceae</taxon>
        <taxon>Burkholderia</taxon>
        <taxon>Burkholderia cepacia complex</taxon>
    </lineage>
</organism>
<dbReference type="RefSeq" id="WP_012213552.1">
    <property type="nucleotide sequence ID" value="NC_010084.1"/>
</dbReference>
<evidence type="ECO:0000313" key="3">
    <source>
        <dbReference type="Proteomes" id="UP000008815"/>
    </source>
</evidence>
<accession>A0A0H3KE14</accession>
<dbReference type="KEGG" id="bmj:BMULJ_01385"/>
<dbReference type="Pfam" id="PF04448">
    <property type="entry name" value="DUF551"/>
    <property type="match status" value="1"/>
</dbReference>
<dbReference type="KEGG" id="bmu:Bmul_1856"/>
<dbReference type="AlphaFoldDB" id="A0A0H3KE14"/>
<dbReference type="InterPro" id="IPR007539">
    <property type="entry name" value="DUF551"/>
</dbReference>
<sequence>MDEREILRIAVRHDIDQYLTEALTLEFVRDVLKAARRTTPDREAWISVAERLPESPGDYLLFRPAAHLPPASDPNITIREFFGRGKVGGDRFGGAHAVTHWMPLPAAPTSDQGEKS</sequence>
<evidence type="ECO:0000259" key="1">
    <source>
        <dbReference type="Pfam" id="PF04448"/>
    </source>
</evidence>
<feature type="domain" description="DUF551" evidence="1">
    <location>
        <begin position="44"/>
        <end position="109"/>
    </location>
</feature>
<dbReference type="Proteomes" id="UP000008815">
    <property type="component" value="Chromosome 1"/>
</dbReference>
<protein>
    <submittedName>
        <fullName evidence="2">Bacteriophage protein</fullName>
    </submittedName>
</protein>
<dbReference type="STRING" id="395019.BMULJ_01385"/>
<keyword evidence="3" id="KW-1185">Reference proteome</keyword>
<reference evidence="2 3" key="1">
    <citation type="submission" date="2007-04" db="EMBL/GenBank/DDBJ databases">
        <title>Complete genome sequence of Burkholderia multivorans ATCC 17616.</title>
        <authorList>
            <person name="Ohtsubo Y."/>
            <person name="Yamashita A."/>
            <person name="Kurokawa K."/>
            <person name="Takami H."/>
            <person name="Yuhara S."/>
            <person name="Nishiyama E."/>
            <person name="Endo R."/>
            <person name="Miyazaki R."/>
            <person name="Ono A."/>
            <person name="Yano K."/>
            <person name="Ito M."/>
            <person name="Sota M."/>
            <person name="Yuji N."/>
            <person name="Hattori M."/>
            <person name="Tsuda M."/>
        </authorList>
    </citation>
    <scope>NUCLEOTIDE SEQUENCE [LARGE SCALE GENOMIC DNA]</scope>
    <source>
        <strain evidence="3">ATCC 17616 / 249</strain>
    </source>
</reference>
<dbReference type="HOGENOM" id="CLU_143343_0_0_4"/>
<proteinExistence type="predicted"/>
<gene>
    <name evidence="2" type="ordered locus">BMULJ_01385</name>
</gene>
<evidence type="ECO:0000313" key="2">
    <source>
        <dbReference type="EMBL" id="BAG43321.1"/>
    </source>
</evidence>
<name>A0A0H3KE14_BURM1</name>
<dbReference type="EMBL" id="AP009385">
    <property type="protein sequence ID" value="BAG43321.1"/>
    <property type="molecule type" value="Genomic_DNA"/>
</dbReference>